<dbReference type="PATRIC" id="fig|545697.3.peg.2956"/>
<dbReference type="Gene3D" id="3.30.1330.40">
    <property type="entry name" value="RutC-like"/>
    <property type="match status" value="1"/>
</dbReference>
<evidence type="ECO:0000313" key="2">
    <source>
        <dbReference type="EMBL" id="EKY23226.1"/>
    </source>
</evidence>
<dbReference type="InterPro" id="IPR006175">
    <property type="entry name" value="YjgF/YER057c/UK114"/>
</dbReference>
<comment type="caution">
    <text evidence="2">The sequence shown here is derived from an EMBL/GenBank/DDBJ whole genome shotgun (WGS) entry which is preliminary data.</text>
</comment>
<dbReference type="CDD" id="cd00448">
    <property type="entry name" value="YjgF_YER057c_UK114_family"/>
    <property type="match status" value="1"/>
</dbReference>
<dbReference type="SUPFAM" id="SSF55298">
    <property type="entry name" value="YjgF-like"/>
    <property type="match status" value="1"/>
</dbReference>
<dbReference type="FunFam" id="3.30.1330.40:FF:000001">
    <property type="entry name" value="L-PSP family endoribonuclease"/>
    <property type="match status" value="1"/>
</dbReference>
<dbReference type="AlphaFoldDB" id="L1Q5Q0"/>
<proteinExistence type="inferred from homology"/>
<keyword evidence="3" id="KW-1185">Reference proteome</keyword>
<dbReference type="InterPro" id="IPR006056">
    <property type="entry name" value="RidA"/>
</dbReference>
<accession>L1Q5Q0</accession>
<dbReference type="Proteomes" id="UP000010420">
    <property type="component" value="Unassembled WGS sequence"/>
</dbReference>
<dbReference type="PROSITE" id="PS01094">
    <property type="entry name" value="UPF0076"/>
    <property type="match status" value="1"/>
</dbReference>
<dbReference type="Pfam" id="PF01042">
    <property type="entry name" value="Ribonuc_L-PSP"/>
    <property type="match status" value="1"/>
</dbReference>
<name>L1Q5Q0_9CLOT</name>
<dbReference type="NCBIfam" id="TIGR00004">
    <property type="entry name" value="Rid family detoxifying hydrolase"/>
    <property type="match status" value="1"/>
</dbReference>
<sequence length="138" mass="14945">MYKAIIKIIGGRKMKKEIINTNNAPGAIGPYSQGVSLGNLVYTSGQIPLNPKTGELATEIKEATKQSMENVKAILEEAGTSLENVIKTTIFLKDLNDFAAVNEVYGTYFNESKPARSCVEVAKLPKDAVIEIEAIAIK</sequence>
<comment type="similarity">
    <text evidence="1">Belongs to the RutC family.</text>
</comment>
<gene>
    <name evidence="2" type="ORF">HMPREF0216_03011</name>
</gene>
<evidence type="ECO:0000256" key="1">
    <source>
        <dbReference type="ARBA" id="ARBA00010552"/>
    </source>
</evidence>
<organism evidence="2 3">
    <name type="scientific">Clostridium celatum DSM 1785</name>
    <dbReference type="NCBI Taxonomy" id="545697"/>
    <lineage>
        <taxon>Bacteria</taxon>
        <taxon>Bacillati</taxon>
        <taxon>Bacillota</taxon>
        <taxon>Clostridia</taxon>
        <taxon>Eubacteriales</taxon>
        <taxon>Clostridiaceae</taxon>
        <taxon>Clostridium</taxon>
    </lineage>
</organism>
<dbReference type="GO" id="GO:0005829">
    <property type="term" value="C:cytosol"/>
    <property type="evidence" value="ECO:0007669"/>
    <property type="project" value="TreeGrafter"/>
</dbReference>
<protein>
    <submittedName>
        <fullName evidence="2">Putative endoribonuclease L-PSP</fullName>
    </submittedName>
</protein>
<evidence type="ECO:0000313" key="3">
    <source>
        <dbReference type="Proteomes" id="UP000010420"/>
    </source>
</evidence>
<dbReference type="HOGENOM" id="CLU_100715_7_1_9"/>
<dbReference type="GO" id="GO:0019239">
    <property type="term" value="F:deaminase activity"/>
    <property type="evidence" value="ECO:0007669"/>
    <property type="project" value="TreeGrafter"/>
</dbReference>
<dbReference type="STRING" id="545697.HMPREF0216_03011"/>
<dbReference type="PANTHER" id="PTHR11803">
    <property type="entry name" value="2-IMINOBUTANOATE/2-IMINOPROPANOATE DEAMINASE RIDA"/>
    <property type="match status" value="1"/>
</dbReference>
<dbReference type="EMBL" id="AMEZ01000110">
    <property type="protein sequence ID" value="EKY23226.1"/>
    <property type="molecule type" value="Genomic_DNA"/>
</dbReference>
<reference evidence="2 3" key="1">
    <citation type="submission" date="2012-05" db="EMBL/GenBank/DDBJ databases">
        <authorList>
            <person name="Weinstock G."/>
            <person name="Sodergren E."/>
            <person name="Lobos E.A."/>
            <person name="Fulton L."/>
            <person name="Fulton R."/>
            <person name="Courtney L."/>
            <person name="Fronick C."/>
            <person name="O'Laughlin M."/>
            <person name="Godfrey J."/>
            <person name="Wilson R.M."/>
            <person name="Miner T."/>
            <person name="Farmer C."/>
            <person name="Delehaunty K."/>
            <person name="Cordes M."/>
            <person name="Minx P."/>
            <person name="Tomlinson C."/>
            <person name="Chen J."/>
            <person name="Wollam A."/>
            <person name="Pepin K.H."/>
            <person name="Bhonagiri V."/>
            <person name="Zhang X."/>
            <person name="Suruliraj S."/>
            <person name="Warren W."/>
            <person name="Mitreva M."/>
            <person name="Mardis E.R."/>
            <person name="Wilson R.K."/>
        </authorList>
    </citation>
    <scope>NUCLEOTIDE SEQUENCE [LARGE SCALE GENOMIC DNA]</scope>
    <source>
        <strain evidence="2 3">DSM 1785</strain>
    </source>
</reference>
<dbReference type="InterPro" id="IPR019897">
    <property type="entry name" value="RidA_CS"/>
</dbReference>
<dbReference type="InterPro" id="IPR035959">
    <property type="entry name" value="RutC-like_sf"/>
</dbReference>
<dbReference type="PANTHER" id="PTHR11803:SF39">
    <property type="entry name" value="2-IMINOBUTANOATE_2-IMINOPROPANOATE DEAMINASE"/>
    <property type="match status" value="1"/>
</dbReference>
<dbReference type="eggNOG" id="COG0251">
    <property type="taxonomic scope" value="Bacteria"/>
</dbReference>